<evidence type="ECO:0000313" key="3">
    <source>
        <dbReference type="EMBL" id="KAJ8961558.1"/>
    </source>
</evidence>
<comment type="caution">
    <text evidence="3">The sequence shown here is derived from an EMBL/GenBank/DDBJ whole genome shotgun (WGS) entry which is preliminary data.</text>
</comment>
<dbReference type="EMBL" id="JAPWTK010000005">
    <property type="protein sequence ID" value="KAJ8961558.1"/>
    <property type="molecule type" value="Genomic_DNA"/>
</dbReference>
<accession>A0AAV8ZBA4</accession>
<gene>
    <name evidence="3" type="ORF">NQ318_014810</name>
</gene>
<sequence length="225" mass="25923">MDDIDCTKLYKWIDEHPITRPKRNINRDFSDAVSLAEILKKHYPKLVELHNYSSKNSFSQKLINWEMLNKRVLNKIKINLSTNEMEQLAKGVPGAVERLLNVIKVKVESKGSGDSEANEKVYYLEDSSNISSKDEIVPVKLKNGTKTVDRKMVPSDIFEKMEKDIEEKDETINVLNNKIEHLENLIAVKDERIKDLTQQLQTVVNNTASEASLSSPKSRFFNRLF</sequence>
<organism evidence="3 4">
    <name type="scientific">Aromia moschata</name>
    <dbReference type="NCBI Taxonomy" id="1265417"/>
    <lineage>
        <taxon>Eukaryota</taxon>
        <taxon>Metazoa</taxon>
        <taxon>Ecdysozoa</taxon>
        <taxon>Arthropoda</taxon>
        <taxon>Hexapoda</taxon>
        <taxon>Insecta</taxon>
        <taxon>Pterygota</taxon>
        <taxon>Neoptera</taxon>
        <taxon>Endopterygota</taxon>
        <taxon>Coleoptera</taxon>
        <taxon>Polyphaga</taxon>
        <taxon>Cucujiformia</taxon>
        <taxon>Chrysomeloidea</taxon>
        <taxon>Cerambycidae</taxon>
        <taxon>Cerambycinae</taxon>
        <taxon>Callichromatini</taxon>
        <taxon>Aromia</taxon>
    </lineage>
</organism>
<evidence type="ECO:0000256" key="1">
    <source>
        <dbReference type="SAM" id="Coils"/>
    </source>
</evidence>
<dbReference type="PANTHER" id="PTHR12509:SF9">
    <property type="entry name" value="SPERM FLAGELLAR PROTEIN 1 ISOFORM X1"/>
    <property type="match status" value="1"/>
</dbReference>
<keyword evidence="4" id="KW-1185">Reference proteome</keyword>
<keyword evidence="1" id="KW-0175">Coiled coil</keyword>
<dbReference type="GO" id="GO:0051493">
    <property type="term" value="P:regulation of cytoskeleton organization"/>
    <property type="evidence" value="ECO:0007669"/>
    <property type="project" value="TreeGrafter"/>
</dbReference>
<dbReference type="PANTHER" id="PTHR12509">
    <property type="entry name" value="SPERMATOGENESIS-ASSOCIATED 4-RELATED"/>
    <property type="match status" value="1"/>
</dbReference>
<dbReference type="GO" id="GO:0005930">
    <property type="term" value="C:axoneme"/>
    <property type="evidence" value="ECO:0007669"/>
    <property type="project" value="TreeGrafter"/>
</dbReference>
<dbReference type="InterPro" id="IPR010441">
    <property type="entry name" value="CH_2"/>
</dbReference>
<reference evidence="3" key="1">
    <citation type="journal article" date="2023" name="Insect Mol. Biol.">
        <title>Genome sequencing provides insights into the evolution of gene families encoding plant cell wall-degrading enzymes in longhorned beetles.</title>
        <authorList>
            <person name="Shin N.R."/>
            <person name="Okamura Y."/>
            <person name="Kirsch R."/>
            <person name="Pauchet Y."/>
        </authorList>
    </citation>
    <scope>NUCLEOTIDE SEQUENCE</scope>
    <source>
        <strain evidence="3">AMC_N1</strain>
    </source>
</reference>
<evidence type="ECO:0000259" key="2">
    <source>
        <dbReference type="PROSITE" id="PS50021"/>
    </source>
</evidence>
<dbReference type="FunFam" id="1.10.418.10:FF:000059">
    <property type="entry name" value="RIKEN cDNA 6430531B16 gene"/>
    <property type="match status" value="1"/>
</dbReference>
<dbReference type="Gene3D" id="1.10.418.10">
    <property type="entry name" value="Calponin-like domain"/>
    <property type="match status" value="1"/>
</dbReference>
<dbReference type="GO" id="GO:0008017">
    <property type="term" value="F:microtubule binding"/>
    <property type="evidence" value="ECO:0007669"/>
    <property type="project" value="TreeGrafter"/>
</dbReference>
<feature type="coiled-coil region" evidence="1">
    <location>
        <begin position="158"/>
        <end position="199"/>
    </location>
</feature>
<dbReference type="AlphaFoldDB" id="A0AAV8ZBA4"/>
<dbReference type="Pfam" id="PF06294">
    <property type="entry name" value="CH_2"/>
    <property type="match status" value="1"/>
</dbReference>
<evidence type="ECO:0000313" key="4">
    <source>
        <dbReference type="Proteomes" id="UP001162162"/>
    </source>
</evidence>
<dbReference type="InterPro" id="IPR036872">
    <property type="entry name" value="CH_dom_sf"/>
</dbReference>
<dbReference type="Proteomes" id="UP001162162">
    <property type="component" value="Unassembled WGS sequence"/>
</dbReference>
<name>A0AAV8ZBA4_9CUCU</name>
<proteinExistence type="predicted"/>
<dbReference type="PROSITE" id="PS50021">
    <property type="entry name" value="CH"/>
    <property type="match status" value="1"/>
</dbReference>
<dbReference type="InterPro" id="IPR001715">
    <property type="entry name" value="CH_dom"/>
</dbReference>
<dbReference type="SUPFAM" id="SSF47576">
    <property type="entry name" value="Calponin-homology domain, CH-domain"/>
    <property type="match status" value="1"/>
</dbReference>
<dbReference type="InterPro" id="IPR052111">
    <property type="entry name" value="Spermatogenesis_Ciliary_MAP"/>
</dbReference>
<feature type="domain" description="Calponin-homology (CH)" evidence="2">
    <location>
        <begin position="3"/>
        <end position="108"/>
    </location>
</feature>
<protein>
    <recommendedName>
        <fullName evidence="2">Calponin-homology (CH) domain-containing protein</fullName>
    </recommendedName>
</protein>